<organism evidence="1 2">
    <name type="scientific">Kickxella alabastrina</name>
    <dbReference type="NCBI Taxonomy" id="61397"/>
    <lineage>
        <taxon>Eukaryota</taxon>
        <taxon>Fungi</taxon>
        <taxon>Fungi incertae sedis</taxon>
        <taxon>Zoopagomycota</taxon>
        <taxon>Kickxellomycotina</taxon>
        <taxon>Kickxellomycetes</taxon>
        <taxon>Kickxellales</taxon>
        <taxon>Kickxellaceae</taxon>
        <taxon>Kickxella</taxon>
    </lineage>
</organism>
<gene>
    <name evidence="1" type="ORF">LPJ66_010266</name>
</gene>
<protein>
    <submittedName>
        <fullName evidence="1">Uncharacterized protein</fullName>
    </submittedName>
</protein>
<name>A0ACC1I1H1_9FUNG</name>
<proteinExistence type="predicted"/>
<reference evidence="1" key="1">
    <citation type="submission" date="2022-07" db="EMBL/GenBank/DDBJ databases">
        <title>Phylogenomic reconstructions and comparative analyses of Kickxellomycotina fungi.</title>
        <authorList>
            <person name="Reynolds N.K."/>
            <person name="Stajich J.E."/>
            <person name="Barry K."/>
            <person name="Grigoriev I.V."/>
            <person name="Crous P."/>
            <person name="Smith M.E."/>
        </authorList>
    </citation>
    <scope>NUCLEOTIDE SEQUENCE</scope>
    <source>
        <strain evidence="1">Benny 63K</strain>
    </source>
</reference>
<dbReference type="EMBL" id="JANBPG010002621">
    <property type="protein sequence ID" value="KAJ1885146.1"/>
    <property type="molecule type" value="Genomic_DNA"/>
</dbReference>
<comment type="caution">
    <text evidence="1">The sequence shown here is derived from an EMBL/GenBank/DDBJ whole genome shotgun (WGS) entry which is preliminary data.</text>
</comment>
<evidence type="ECO:0000313" key="1">
    <source>
        <dbReference type="EMBL" id="KAJ1885146.1"/>
    </source>
</evidence>
<evidence type="ECO:0000313" key="2">
    <source>
        <dbReference type="Proteomes" id="UP001150581"/>
    </source>
</evidence>
<dbReference type="Proteomes" id="UP001150581">
    <property type="component" value="Unassembled WGS sequence"/>
</dbReference>
<keyword evidence="2" id="KW-1185">Reference proteome</keyword>
<sequence length="302" mass="32593">MSLHGKVLFITGASRGIGKAIALRAARDGAWVAIAAKTADPNPKLPGTIFSAAKEIEQAGGRALPIQCDIREEAQVRSALKQTVDHFGKIDIVINNASAIHLASTEATDVKRYDLMHSINGRGTWMVSKFALEHLKKSGNPHILNISPPLSMDAKWFSPFPAYTIAKYNMSLCVLGMAGELRSQGIAVNALWPLTMIETAALKIADKANAGERKSRTPEIMADAAHSILTRPAGEFSGNFCLDELLLRKDGVTDFEKYNNTPGAALEDLSPDFFLDDGQLEELDALREAQAAQAQAQAKAKL</sequence>
<accession>A0ACC1I1H1</accession>